<dbReference type="EMBL" id="JBHRZS010000006">
    <property type="protein sequence ID" value="MFC3879419.1"/>
    <property type="molecule type" value="Genomic_DNA"/>
</dbReference>
<dbReference type="Proteomes" id="UP001595805">
    <property type="component" value="Unassembled WGS sequence"/>
</dbReference>
<keyword evidence="3" id="KW-1185">Reference proteome</keyword>
<dbReference type="PANTHER" id="PTHR35535">
    <property type="entry name" value="HEAT SHOCK PROTEIN HSLJ"/>
    <property type="match status" value="1"/>
</dbReference>
<name>A0ABV8ARS7_9BACT</name>
<comment type="caution">
    <text evidence="2">The sequence shown here is derived from an EMBL/GenBank/DDBJ whole genome shotgun (WGS) entry which is preliminary data.</text>
</comment>
<evidence type="ECO:0000313" key="3">
    <source>
        <dbReference type="Proteomes" id="UP001595805"/>
    </source>
</evidence>
<reference evidence="3" key="1">
    <citation type="journal article" date="2019" name="Int. J. Syst. Evol. Microbiol.">
        <title>The Global Catalogue of Microorganisms (GCM) 10K type strain sequencing project: providing services to taxonomists for standard genome sequencing and annotation.</title>
        <authorList>
            <consortium name="The Broad Institute Genomics Platform"/>
            <consortium name="The Broad Institute Genome Sequencing Center for Infectious Disease"/>
            <person name="Wu L."/>
            <person name="Ma J."/>
        </authorList>
    </citation>
    <scope>NUCLEOTIDE SEQUENCE [LARGE SCALE GENOMIC DNA]</scope>
    <source>
        <strain evidence="3">CCUG 60523</strain>
    </source>
</reference>
<gene>
    <name evidence="2" type="ORF">ACFOSV_04505</name>
</gene>
<accession>A0ABV8ARS7</accession>
<dbReference type="Pfam" id="PF03724">
    <property type="entry name" value="META"/>
    <property type="match status" value="1"/>
</dbReference>
<feature type="domain" description="DUF306" evidence="1">
    <location>
        <begin position="8"/>
        <end position="106"/>
    </location>
</feature>
<evidence type="ECO:0000259" key="1">
    <source>
        <dbReference type="Pfam" id="PF03724"/>
    </source>
</evidence>
<sequence length="123" mass="13584">MKTNPIDGTWVVNYIMNTPDSLEKLFPNEKPNITFVSEEGIVSGFAGCNRFSGMLSIDGNKLGWGKGLALTRKMCPDMAGEQVFMQTLQGVNTFHISEDGNTLNLVVGDIAVMRLNRKLEQND</sequence>
<organism evidence="2 3">
    <name type="scientific">Algoriphagus namhaensis</name>
    <dbReference type="NCBI Taxonomy" id="915353"/>
    <lineage>
        <taxon>Bacteria</taxon>
        <taxon>Pseudomonadati</taxon>
        <taxon>Bacteroidota</taxon>
        <taxon>Cytophagia</taxon>
        <taxon>Cytophagales</taxon>
        <taxon>Cyclobacteriaceae</taxon>
        <taxon>Algoriphagus</taxon>
    </lineage>
</organism>
<protein>
    <submittedName>
        <fullName evidence="2">META domain-containing protein</fullName>
    </submittedName>
</protein>
<evidence type="ECO:0000313" key="2">
    <source>
        <dbReference type="EMBL" id="MFC3879419.1"/>
    </source>
</evidence>
<dbReference type="PANTHER" id="PTHR35535:SF1">
    <property type="entry name" value="HEAT SHOCK PROTEIN HSLJ"/>
    <property type="match status" value="1"/>
</dbReference>
<dbReference type="InterPro" id="IPR005184">
    <property type="entry name" value="DUF306_Meta_HslJ"/>
</dbReference>
<proteinExistence type="predicted"/>
<dbReference type="InterPro" id="IPR038670">
    <property type="entry name" value="HslJ-like_sf"/>
</dbReference>
<dbReference type="InterPro" id="IPR053147">
    <property type="entry name" value="Hsp_HslJ-like"/>
</dbReference>
<dbReference type="Gene3D" id="2.40.128.270">
    <property type="match status" value="1"/>
</dbReference>
<dbReference type="RefSeq" id="WP_377903828.1">
    <property type="nucleotide sequence ID" value="NZ_JBHRZS010000006.1"/>
</dbReference>